<dbReference type="SUPFAM" id="SSF88697">
    <property type="entry name" value="PUA domain-like"/>
    <property type="match status" value="1"/>
</dbReference>
<proteinExistence type="predicted"/>
<dbReference type="KEGG" id="hhg:XM38_045720"/>
<dbReference type="EMBL" id="CP021983">
    <property type="protein sequence ID" value="ASC73601.1"/>
    <property type="molecule type" value="Genomic_DNA"/>
</dbReference>
<dbReference type="Proteomes" id="UP000191901">
    <property type="component" value="Chromosome"/>
</dbReference>
<dbReference type="InterPro" id="IPR015947">
    <property type="entry name" value="PUA-like_sf"/>
</dbReference>
<keyword evidence="2" id="KW-1185">Reference proteome</keyword>
<dbReference type="Gene3D" id="3.10.400.10">
    <property type="entry name" value="Sulfate adenylyltransferase"/>
    <property type="match status" value="1"/>
</dbReference>
<protein>
    <submittedName>
        <fullName evidence="1">Uncharacterized protein</fullName>
    </submittedName>
</protein>
<accession>A0A1Z3HTE2</accession>
<organism evidence="1 2">
    <name type="scientific">Halomicronema hongdechloris C2206</name>
    <dbReference type="NCBI Taxonomy" id="1641165"/>
    <lineage>
        <taxon>Bacteria</taxon>
        <taxon>Bacillati</taxon>
        <taxon>Cyanobacteriota</taxon>
        <taxon>Cyanophyceae</taxon>
        <taxon>Nodosilineales</taxon>
        <taxon>Nodosilineaceae</taxon>
        <taxon>Halomicronema</taxon>
    </lineage>
</organism>
<evidence type="ECO:0000313" key="2">
    <source>
        <dbReference type="Proteomes" id="UP000191901"/>
    </source>
</evidence>
<name>A0A1Z3HTE2_9CYAN</name>
<sequence length="68" mass="7435">MRPLTWGNAENTDAIEAYWQAYRAALPEAVPPEPYLVDRFGDTPALADTLGQLVLAGTKTATCLALWE</sequence>
<reference evidence="1 2" key="1">
    <citation type="journal article" date="2016" name="Biochim. Biophys. Acta">
        <title>Characterization of red-shifted phycobilisomes isolated from the chlorophyll f-containing cyanobacterium Halomicronema hongdechloris.</title>
        <authorList>
            <person name="Li Y."/>
            <person name="Lin Y."/>
            <person name="Garvey C.J."/>
            <person name="Birch D."/>
            <person name="Corkery R.W."/>
            <person name="Loughlin P.C."/>
            <person name="Scheer H."/>
            <person name="Willows R.D."/>
            <person name="Chen M."/>
        </authorList>
    </citation>
    <scope>NUCLEOTIDE SEQUENCE [LARGE SCALE GENOMIC DNA]</scope>
    <source>
        <strain evidence="1 2">C2206</strain>
    </source>
</reference>
<evidence type="ECO:0000313" key="1">
    <source>
        <dbReference type="EMBL" id="ASC73601.1"/>
    </source>
</evidence>
<gene>
    <name evidence="1" type="ORF">XM38_045720</name>
</gene>
<dbReference type="RefSeq" id="WP_080813390.1">
    <property type="nucleotide sequence ID" value="NZ_CP021983.2"/>
</dbReference>
<dbReference type="AlphaFoldDB" id="A0A1Z3HTE2"/>